<dbReference type="AlphaFoldDB" id="A0AAV3ELX8"/>
<evidence type="ECO:0000313" key="1">
    <source>
        <dbReference type="EMBL" id="EHN67950.1"/>
    </source>
</evidence>
<sequence length="34" mass="3914">MSKDIEIPAKFFTYGEGEEELIEIDAYLYQGEGK</sequence>
<comment type="caution">
    <text evidence="1">The sequence shown here is derived from an EMBL/GenBank/DDBJ whole genome shotgun (WGS) entry which is preliminary data.</text>
</comment>
<organism evidence="1 2">
    <name type="scientific">Aliivibrio fischeri SR5</name>
    <dbReference type="NCBI Taxonomy" id="1088719"/>
    <lineage>
        <taxon>Bacteria</taxon>
        <taxon>Pseudomonadati</taxon>
        <taxon>Pseudomonadota</taxon>
        <taxon>Gammaproteobacteria</taxon>
        <taxon>Vibrionales</taxon>
        <taxon>Vibrionaceae</taxon>
        <taxon>Aliivibrio</taxon>
    </lineage>
</organism>
<dbReference type="EMBL" id="AHIH01000016">
    <property type="protein sequence ID" value="EHN67950.1"/>
    <property type="molecule type" value="Genomic_DNA"/>
</dbReference>
<evidence type="ECO:0000313" key="2">
    <source>
        <dbReference type="Proteomes" id="UP000004521"/>
    </source>
</evidence>
<reference evidence="1 2" key="1">
    <citation type="journal article" date="2012" name="J. Bacteriol.">
        <title>Draft Genome Sequence of Vibrio fischeri SR5, a Strain Isolated from the Light Organ of the Mediterranean Squid Sepiola robusta.</title>
        <authorList>
            <person name="Gyllborg M.C."/>
            <person name="Sahl J.W."/>
            <person name="Cronin D.C.III."/>
            <person name="Rasko D.A."/>
            <person name="Mandel M.J."/>
        </authorList>
    </citation>
    <scope>NUCLEOTIDE SEQUENCE [LARGE SCALE GENOMIC DNA]</scope>
    <source>
        <strain evidence="1 2">SR5</strain>
    </source>
</reference>
<name>A0AAV3ELX8_ALIFS</name>
<dbReference type="Proteomes" id="UP000004521">
    <property type="component" value="Unassembled WGS sequence"/>
</dbReference>
<accession>A0AAV3ELX8</accession>
<gene>
    <name evidence="1" type="ORF">VFSR5_2767</name>
</gene>
<protein>
    <submittedName>
        <fullName evidence="1">Uncharacterized protein</fullName>
    </submittedName>
</protein>
<proteinExistence type="predicted"/>